<feature type="region of interest" description="Disordered" evidence="1">
    <location>
        <begin position="1013"/>
        <end position="1037"/>
    </location>
</feature>
<protein>
    <submittedName>
        <fullName evidence="2">Uncharacterized protein</fullName>
    </submittedName>
</protein>
<dbReference type="RefSeq" id="XP_040768784.1">
    <property type="nucleotide sequence ID" value="XM_040912050.1"/>
</dbReference>
<feature type="compositionally biased region" description="Low complexity" evidence="1">
    <location>
        <begin position="83"/>
        <end position="102"/>
    </location>
</feature>
<feature type="compositionally biased region" description="Low complexity" evidence="1">
    <location>
        <begin position="27"/>
        <end position="47"/>
    </location>
</feature>
<dbReference type="GeneID" id="63829078"/>
<feature type="region of interest" description="Disordered" evidence="1">
    <location>
        <begin position="308"/>
        <end position="337"/>
    </location>
</feature>
<feature type="compositionally biased region" description="Basic residues" evidence="1">
    <location>
        <begin position="160"/>
        <end position="172"/>
    </location>
</feature>
<name>A0A165GZK0_9APHY</name>
<dbReference type="OrthoDB" id="5599613at2759"/>
<evidence type="ECO:0000313" key="2">
    <source>
        <dbReference type="EMBL" id="KZT11044.1"/>
    </source>
</evidence>
<dbReference type="EMBL" id="KV427608">
    <property type="protein sequence ID" value="KZT11044.1"/>
    <property type="molecule type" value="Genomic_DNA"/>
</dbReference>
<dbReference type="InParanoid" id="A0A165GZK0"/>
<feature type="compositionally biased region" description="Pro residues" evidence="1">
    <location>
        <begin position="403"/>
        <end position="418"/>
    </location>
</feature>
<dbReference type="STRING" id="1314785.A0A165GZK0"/>
<organism evidence="2 3">
    <name type="scientific">Laetiporus sulphureus 93-53</name>
    <dbReference type="NCBI Taxonomy" id="1314785"/>
    <lineage>
        <taxon>Eukaryota</taxon>
        <taxon>Fungi</taxon>
        <taxon>Dikarya</taxon>
        <taxon>Basidiomycota</taxon>
        <taxon>Agaricomycotina</taxon>
        <taxon>Agaricomycetes</taxon>
        <taxon>Polyporales</taxon>
        <taxon>Laetiporus</taxon>
    </lineage>
</organism>
<dbReference type="Proteomes" id="UP000076871">
    <property type="component" value="Unassembled WGS sequence"/>
</dbReference>
<feature type="compositionally biased region" description="Basic and acidic residues" evidence="1">
    <location>
        <begin position="319"/>
        <end position="332"/>
    </location>
</feature>
<evidence type="ECO:0000256" key="1">
    <source>
        <dbReference type="SAM" id="MobiDB-lite"/>
    </source>
</evidence>
<feature type="region of interest" description="Disordered" evidence="1">
    <location>
        <begin position="380"/>
        <end position="422"/>
    </location>
</feature>
<feature type="compositionally biased region" description="Basic and acidic residues" evidence="1">
    <location>
        <begin position="604"/>
        <end position="618"/>
    </location>
</feature>
<feature type="compositionally biased region" description="Basic residues" evidence="1">
    <location>
        <begin position="209"/>
        <end position="220"/>
    </location>
</feature>
<accession>A0A165GZK0</accession>
<feature type="region of interest" description="Disordered" evidence="1">
    <location>
        <begin position="604"/>
        <end position="628"/>
    </location>
</feature>
<feature type="compositionally biased region" description="Basic and acidic residues" evidence="1">
    <location>
        <begin position="530"/>
        <end position="557"/>
    </location>
</feature>
<feature type="region of interest" description="Disordered" evidence="1">
    <location>
        <begin position="231"/>
        <end position="250"/>
    </location>
</feature>
<feature type="region of interest" description="Disordered" evidence="1">
    <location>
        <begin position="1084"/>
        <end position="1104"/>
    </location>
</feature>
<gene>
    <name evidence="2" type="ORF">LAESUDRAFT_755664</name>
</gene>
<reference evidence="2 3" key="1">
    <citation type="journal article" date="2016" name="Mol. Biol. Evol.">
        <title>Comparative Genomics of Early-Diverging Mushroom-Forming Fungi Provides Insights into the Origins of Lignocellulose Decay Capabilities.</title>
        <authorList>
            <person name="Nagy L.G."/>
            <person name="Riley R."/>
            <person name="Tritt A."/>
            <person name="Adam C."/>
            <person name="Daum C."/>
            <person name="Floudas D."/>
            <person name="Sun H."/>
            <person name="Yadav J.S."/>
            <person name="Pangilinan J."/>
            <person name="Larsson K.H."/>
            <person name="Matsuura K."/>
            <person name="Barry K."/>
            <person name="Labutti K."/>
            <person name="Kuo R."/>
            <person name="Ohm R.A."/>
            <person name="Bhattacharya S.S."/>
            <person name="Shirouzu T."/>
            <person name="Yoshinaga Y."/>
            <person name="Martin F.M."/>
            <person name="Grigoriev I.V."/>
            <person name="Hibbett D.S."/>
        </authorList>
    </citation>
    <scope>NUCLEOTIDE SEQUENCE [LARGE SCALE GENOMIC DNA]</scope>
    <source>
        <strain evidence="2 3">93-53</strain>
    </source>
</reference>
<sequence length="1104" mass="120383">MPRERKVPSPRKSLGGSQGSLLDFFPRRASQSLPSSSQPGPSQVRSPTKAAGPSASSRPRKKANTPARPAQEVIVISTSSDATHITISSDSPSHISISSDSSVPRARAPMQLSRRSGPGAAPAPRLTLKPHEHLVTSTPAKTTYLPASLPPLPPMSQLRNRSHSVVKSRPSPKRVFELEDDSDEGKPLEHYRVPRKVPTSSKEFFSPKKTSKASARKRALAPRDNVLVSTAKGDIARSGRKPTPTKRARLDDHVVYTLSSGNEADMEELIPSSQSDEQELSIAKIVKKNPAEVKESIDKWRKETCVGASDPECAPLKSESLEHGGDSKHDIDMAMDVDVSQVDDSALAGRENLSLQSEAEVSAQLFTPVDSPDGRAALSTAISLPASPARKLRSDSPLFTAPLTPPRSSQPPSLPPTPAALDADSKAAKIIAEIRANAYKAVTSSPEEALRELSELSDSSDESDDDIMAMLNKDKDNSKTSASVPSESTLSDLDGSCDSEAESEPRYNMRRRDPSSNEDSKLPSLYATFTEEKRKPRRKSDPLDALLKEKNQADKHGRGINALRAAEAALASSSRTKETVKFESDDEDPFISPRAHEKVAHVPIEESPGLEHKSHEGDGYESTSEDEQLQEGEYERILGEEGGKAVGDILAKDRRLKMTAKQKKNQKKGRILGVPFWDTHLPDDGDEAMEADSIPPLPFDQVEASEHPFLSSLFQAVHGNDVELLLSLLVPHFLVCLEQPHLQRIVPWLFLLVTSSGDSPYSESAYNSLLQIAASVPIALATSVSLSFSIILDTLIRLGASESVIKAMDWSSEARPLSQIDGQCRVALVHRLLDLVATFAQRSALLVNDVPDIMWSLLLVGLDPVTSPELSREIMVVVESVGRSIPSGDHVPFSVEAVACCKIVRSAKTFTPMNQAHLLSHLIGGCPQTNRMARIIARCFLLDEEPPSTETYCKYPSLLPIVSLLSPPSGSEAIFDIQGNADNDDYYEDLVCYLDILGKALTDIEGYILLEKQQRSEQDSPVKDRGSPTKERPATPLEQIRISLDSLHGKIVDTRAAHLDRSRAKAALQRLSFRVHYQRMAALRSGPGTGKPRNLHGYFGQPRN</sequence>
<feature type="compositionally biased region" description="Acidic residues" evidence="1">
    <location>
        <begin position="458"/>
        <end position="467"/>
    </location>
</feature>
<keyword evidence="3" id="KW-1185">Reference proteome</keyword>
<dbReference type="AlphaFoldDB" id="A0A165GZK0"/>
<feature type="region of interest" description="Disordered" evidence="1">
    <location>
        <begin position="1"/>
        <end position="226"/>
    </location>
</feature>
<feature type="compositionally biased region" description="Basic and acidic residues" evidence="1">
    <location>
        <begin position="1013"/>
        <end position="1033"/>
    </location>
</feature>
<feature type="compositionally biased region" description="Basic residues" evidence="1">
    <location>
        <begin position="238"/>
        <end position="247"/>
    </location>
</feature>
<evidence type="ECO:0000313" key="3">
    <source>
        <dbReference type="Proteomes" id="UP000076871"/>
    </source>
</evidence>
<feature type="compositionally biased region" description="Polar residues" evidence="1">
    <location>
        <begin position="479"/>
        <end position="491"/>
    </location>
</feature>
<feature type="region of interest" description="Disordered" evidence="1">
    <location>
        <begin position="441"/>
        <end position="559"/>
    </location>
</feature>
<proteinExistence type="predicted"/>
<feature type="compositionally biased region" description="Basic and acidic residues" evidence="1">
    <location>
        <begin position="503"/>
        <end position="521"/>
    </location>
</feature>